<dbReference type="Gene3D" id="3.60.15.10">
    <property type="entry name" value="Ribonuclease Z/Hydroxyacylglutathione hydrolase-like"/>
    <property type="match status" value="1"/>
</dbReference>
<dbReference type="OrthoDB" id="9800940at2"/>
<dbReference type="InterPro" id="IPR036866">
    <property type="entry name" value="RibonucZ/Hydroxyglut_hydro"/>
</dbReference>
<dbReference type="AlphaFoldDB" id="A0A1V4I6H7"/>
<dbReference type="EMBL" id="MZGW01000004">
    <property type="protein sequence ID" value="OPJ55592.1"/>
    <property type="molecule type" value="Genomic_DNA"/>
</dbReference>
<dbReference type="PANTHER" id="PTHR46018:SF4">
    <property type="entry name" value="METALLO-HYDROLASE YHFI-RELATED"/>
    <property type="match status" value="1"/>
</dbReference>
<dbReference type="SUPFAM" id="SSF56281">
    <property type="entry name" value="Metallo-hydrolase/oxidoreductase"/>
    <property type="match status" value="1"/>
</dbReference>
<proteinExistence type="predicted"/>
<dbReference type="InterPro" id="IPR001279">
    <property type="entry name" value="Metallo-B-lactamas"/>
</dbReference>
<dbReference type="Pfam" id="PF12706">
    <property type="entry name" value="Lactamase_B_2"/>
    <property type="match status" value="1"/>
</dbReference>
<comment type="caution">
    <text evidence="2">The sequence shown here is derived from an EMBL/GenBank/DDBJ whole genome shotgun (WGS) entry which is preliminary data.</text>
</comment>
<dbReference type="GO" id="GO:0042781">
    <property type="term" value="F:3'-tRNA processing endoribonuclease activity"/>
    <property type="evidence" value="ECO:0007669"/>
    <property type="project" value="UniProtKB-EC"/>
</dbReference>
<dbReference type="EC" id="3.1.26.11" evidence="2"/>
<evidence type="ECO:0000313" key="3">
    <source>
        <dbReference type="Proteomes" id="UP000190140"/>
    </source>
</evidence>
<organism evidence="2 3">
    <name type="scientific">Alkalithermobacter paradoxus</name>
    <dbReference type="NCBI Taxonomy" id="29349"/>
    <lineage>
        <taxon>Bacteria</taxon>
        <taxon>Bacillati</taxon>
        <taxon>Bacillota</taxon>
        <taxon>Clostridia</taxon>
        <taxon>Peptostreptococcales</taxon>
        <taxon>Tepidibacteraceae</taxon>
        <taxon>Alkalithermobacter</taxon>
    </lineage>
</organism>
<protein>
    <submittedName>
        <fullName evidence="2">Ribonuclease BN</fullName>
        <ecNumber evidence="2">3.1.26.11</ecNumber>
    </submittedName>
</protein>
<accession>A0A1V4I6H7</accession>
<dbReference type="Proteomes" id="UP000190140">
    <property type="component" value="Unassembled WGS sequence"/>
</dbReference>
<dbReference type="SMART" id="SM00849">
    <property type="entry name" value="Lactamase_B"/>
    <property type="match status" value="1"/>
</dbReference>
<feature type="domain" description="Metallo-beta-lactamase" evidence="1">
    <location>
        <begin position="18"/>
        <end position="194"/>
    </location>
</feature>
<keyword evidence="3" id="KW-1185">Reference proteome</keyword>
<dbReference type="PANTHER" id="PTHR46018">
    <property type="entry name" value="ZINC PHOSPHODIESTERASE ELAC PROTEIN 1"/>
    <property type="match status" value="1"/>
</dbReference>
<name>A0A1V4I6H7_9FIRM</name>
<keyword evidence="2" id="KW-0378">Hydrolase</keyword>
<evidence type="ECO:0000313" key="2">
    <source>
        <dbReference type="EMBL" id="OPJ55592.1"/>
    </source>
</evidence>
<gene>
    <name evidence="2" type="primary">rbn</name>
    <name evidence="2" type="ORF">CLOTH_13510</name>
</gene>
<reference evidence="2 3" key="1">
    <citation type="submission" date="2017-03" db="EMBL/GenBank/DDBJ databases">
        <title>Genome sequence of Clostridium thermoalcaliphilum DSM 7309.</title>
        <authorList>
            <person name="Poehlein A."/>
            <person name="Daniel R."/>
        </authorList>
    </citation>
    <scope>NUCLEOTIDE SEQUENCE [LARGE SCALE GENOMIC DNA]</scope>
    <source>
        <strain evidence="2 3">DSM 7309</strain>
    </source>
</reference>
<sequence length="245" mass="27483">MKLTIIGAYGPYPKAGGACSGYLIEWEGNKLLLDLGNGVLSKYLSLGHKAQDLTGIIISHLHADHMSDLLVLRYLLQIQLMNKTIKKGIPVYCPSTPTKFYNEINYKNVYEVNTITDKQEISLNGLNITFHKTNHPVECYLTSIKYKGKKFVYTGDTAYFKEIENIVDQSDMLLCEGGILDSQKTSTTPHLSSKEAAQIAQVSNVKSLILTHIYPENDIEDIFKEAKNYYSGNLKIATENTSYDI</sequence>
<dbReference type="CDD" id="cd07716">
    <property type="entry name" value="RNaseZ_short-form-like_MBL-fold"/>
    <property type="match status" value="1"/>
</dbReference>
<dbReference type="RefSeq" id="WP_158080480.1">
    <property type="nucleotide sequence ID" value="NZ_MZGW01000004.1"/>
</dbReference>
<dbReference type="STRING" id="29349.CLOTH_13510"/>
<evidence type="ECO:0000259" key="1">
    <source>
        <dbReference type="SMART" id="SM00849"/>
    </source>
</evidence>